<feature type="active site" evidence="4">
    <location>
        <position position="171"/>
    </location>
</feature>
<comment type="similarity">
    <text evidence="1">Belongs to the HIBADH-related family.</text>
</comment>
<proteinExistence type="inferred from homology"/>
<dbReference type="EC" id="1.1.1.60" evidence="7"/>
<dbReference type="PANTHER" id="PTHR43060:SF15">
    <property type="entry name" value="3-HYDROXYISOBUTYRATE DEHYDROGENASE-LIKE 1, MITOCHONDRIAL-RELATED"/>
    <property type="match status" value="1"/>
</dbReference>
<reference evidence="7 8" key="1">
    <citation type="submission" date="2020-08" db="EMBL/GenBank/DDBJ databases">
        <title>Sequencing the genomes of 1000 actinobacteria strains.</title>
        <authorList>
            <person name="Klenk H.-P."/>
        </authorList>
    </citation>
    <scope>NUCLEOTIDE SEQUENCE [LARGE SCALE GENOMIC DNA]</scope>
    <source>
        <strain evidence="7 8">DSM 24823</strain>
    </source>
</reference>
<dbReference type="InterPro" id="IPR015815">
    <property type="entry name" value="HIBADH-related"/>
</dbReference>
<dbReference type="PANTHER" id="PTHR43060">
    <property type="entry name" value="3-HYDROXYISOBUTYRATE DEHYDROGENASE-LIKE 1, MITOCHONDRIAL-RELATED"/>
    <property type="match status" value="1"/>
</dbReference>
<dbReference type="AlphaFoldDB" id="A0A7W9CCL1"/>
<keyword evidence="8" id="KW-1185">Reference proteome</keyword>
<dbReference type="PROSITE" id="PS00895">
    <property type="entry name" value="3_HYDROXYISOBUT_DH"/>
    <property type="match status" value="1"/>
</dbReference>
<dbReference type="PIRSF" id="PIRSF000103">
    <property type="entry name" value="HIBADH"/>
    <property type="match status" value="1"/>
</dbReference>
<dbReference type="Proteomes" id="UP000517712">
    <property type="component" value="Unassembled WGS sequence"/>
</dbReference>
<keyword evidence="3" id="KW-0520">NAD</keyword>
<dbReference type="GO" id="GO:0008679">
    <property type="term" value="F:2-hydroxy-3-oxopropionate reductase activity"/>
    <property type="evidence" value="ECO:0007669"/>
    <property type="project" value="UniProtKB-EC"/>
</dbReference>
<protein>
    <submittedName>
        <fullName evidence="7">2-hydroxy-3-oxopropionate reductase</fullName>
        <ecNumber evidence="7">1.1.1.60</ecNumber>
    </submittedName>
</protein>
<sequence length="293" mass="29792">MATVGFIGLGVMGLPMAEHLAAAGHEVRGYSRTPQTRRRAADRGVVEAESVAEAVRGADTVITMLPDSPDVREVALGDGGVLSHIGPDATFIDMSTIAPSVSREISAVFGERGVDVLDAPVSGGQSGAEEGTLSIMVGGSAAVLEAQRPLLEAMGRTIVHMGEAGAGQVVKAANQIAVAAHLQALAEVIVFLEGHGIDATTGLTAIAGGLGGSTVIDRKSASAVAGSFDPGFRIELHDKDLAIVAESAREQRLSLPLTATVAQLMRALVARGDGGLDHSALVGLARTLNGEGR</sequence>
<accession>A0A7W9CCL1</accession>
<evidence type="ECO:0000256" key="3">
    <source>
        <dbReference type="ARBA" id="ARBA00023027"/>
    </source>
</evidence>
<dbReference type="SUPFAM" id="SSF51735">
    <property type="entry name" value="NAD(P)-binding Rossmann-fold domains"/>
    <property type="match status" value="1"/>
</dbReference>
<evidence type="ECO:0000256" key="4">
    <source>
        <dbReference type="PIRSR" id="PIRSR000103-1"/>
    </source>
</evidence>
<dbReference type="Pfam" id="PF14833">
    <property type="entry name" value="NAD_binding_11"/>
    <property type="match status" value="1"/>
</dbReference>
<dbReference type="Pfam" id="PF03446">
    <property type="entry name" value="NAD_binding_2"/>
    <property type="match status" value="1"/>
</dbReference>
<feature type="domain" description="3-hydroxyisobutyrate dehydrogenase-like NAD-binding" evidence="6">
    <location>
        <begin position="165"/>
        <end position="284"/>
    </location>
</feature>
<dbReference type="Gene3D" id="3.40.50.720">
    <property type="entry name" value="NAD(P)-binding Rossmann-like Domain"/>
    <property type="match status" value="1"/>
</dbReference>
<dbReference type="InterPro" id="IPR029154">
    <property type="entry name" value="HIBADH-like_NADP-bd"/>
</dbReference>
<organism evidence="7 8">
    <name type="scientific">Microbacterium ginsengiterrae</name>
    <dbReference type="NCBI Taxonomy" id="546115"/>
    <lineage>
        <taxon>Bacteria</taxon>
        <taxon>Bacillati</taxon>
        <taxon>Actinomycetota</taxon>
        <taxon>Actinomycetes</taxon>
        <taxon>Micrococcales</taxon>
        <taxon>Microbacteriaceae</taxon>
        <taxon>Microbacterium</taxon>
    </lineage>
</organism>
<name>A0A7W9CCL1_9MICO</name>
<dbReference type="GO" id="GO:0016054">
    <property type="term" value="P:organic acid catabolic process"/>
    <property type="evidence" value="ECO:0007669"/>
    <property type="project" value="UniProtKB-ARBA"/>
</dbReference>
<evidence type="ECO:0000256" key="1">
    <source>
        <dbReference type="ARBA" id="ARBA00009080"/>
    </source>
</evidence>
<gene>
    <name evidence="7" type="ORF">HD600_001483</name>
</gene>
<comment type="caution">
    <text evidence="7">The sequence shown here is derived from an EMBL/GenBank/DDBJ whole genome shotgun (WGS) entry which is preliminary data.</text>
</comment>
<dbReference type="EMBL" id="JACHMU010000001">
    <property type="protein sequence ID" value="MBB5742986.1"/>
    <property type="molecule type" value="Genomic_DNA"/>
</dbReference>
<dbReference type="GO" id="GO:0050661">
    <property type="term" value="F:NADP binding"/>
    <property type="evidence" value="ECO:0007669"/>
    <property type="project" value="InterPro"/>
</dbReference>
<keyword evidence="2 7" id="KW-0560">Oxidoreductase</keyword>
<dbReference type="GO" id="GO:0051287">
    <property type="term" value="F:NAD binding"/>
    <property type="evidence" value="ECO:0007669"/>
    <property type="project" value="InterPro"/>
</dbReference>
<evidence type="ECO:0000313" key="7">
    <source>
        <dbReference type="EMBL" id="MBB5742986.1"/>
    </source>
</evidence>
<dbReference type="InterPro" id="IPR008927">
    <property type="entry name" value="6-PGluconate_DH-like_C_sf"/>
</dbReference>
<evidence type="ECO:0000259" key="5">
    <source>
        <dbReference type="Pfam" id="PF03446"/>
    </source>
</evidence>
<dbReference type="SUPFAM" id="SSF48179">
    <property type="entry name" value="6-phosphogluconate dehydrogenase C-terminal domain-like"/>
    <property type="match status" value="1"/>
</dbReference>
<dbReference type="InterPro" id="IPR013328">
    <property type="entry name" value="6PGD_dom2"/>
</dbReference>
<feature type="domain" description="6-phosphogluconate dehydrogenase NADP-binding" evidence="5">
    <location>
        <begin position="3"/>
        <end position="162"/>
    </location>
</feature>
<evidence type="ECO:0000259" key="6">
    <source>
        <dbReference type="Pfam" id="PF14833"/>
    </source>
</evidence>
<dbReference type="InterPro" id="IPR036291">
    <property type="entry name" value="NAD(P)-bd_dom_sf"/>
</dbReference>
<dbReference type="Gene3D" id="1.10.1040.10">
    <property type="entry name" value="N-(1-d-carboxylethyl)-l-norvaline Dehydrogenase, domain 2"/>
    <property type="match status" value="1"/>
</dbReference>
<dbReference type="InterPro" id="IPR006115">
    <property type="entry name" value="6PGDH_NADP-bd"/>
</dbReference>
<dbReference type="InterPro" id="IPR002204">
    <property type="entry name" value="3-OH-isobutyrate_DH-rel_CS"/>
</dbReference>
<evidence type="ECO:0000313" key="8">
    <source>
        <dbReference type="Proteomes" id="UP000517712"/>
    </source>
</evidence>
<evidence type="ECO:0000256" key="2">
    <source>
        <dbReference type="ARBA" id="ARBA00023002"/>
    </source>
</evidence>